<dbReference type="EMBL" id="CP007155">
    <property type="protein sequence ID" value="AHI01660.1"/>
    <property type="molecule type" value="Genomic_DNA"/>
</dbReference>
<dbReference type="InterPro" id="IPR001034">
    <property type="entry name" value="DeoR_HTH"/>
</dbReference>
<organism evidence="4 5">
    <name type="scientific">Kutzneria albida DSM 43870</name>
    <dbReference type="NCBI Taxonomy" id="1449976"/>
    <lineage>
        <taxon>Bacteria</taxon>
        <taxon>Bacillati</taxon>
        <taxon>Actinomycetota</taxon>
        <taxon>Actinomycetes</taxon>
        <taxon>Pseudonocardiales</taxon>
        <taxon>Pseudonocardiaceae</taxon>
        <taxon>Kutzneria</taxon>
    </lineage>
</organism>
<reference evidence="4 5" key="1">
    <citation type="journal article" date="2014" name="BMC Genomics">
        <title>Complete genome sequence of producer of the glycopeptide antibiotic Aculeximycin Kutzneria albida DSM 43870T, a representative of minor genus of Pseudonocardiaceae.</title>
        <authorList>
            <person name="Rebets Y."/>
            <person name="Tokovenko B."/>
            <person name="Lushchyk I."/>
            <person name="Ruckert C."/>
            <person name="Zaburannyi N."/>
            <person name="Bechthold A."/>
            <person name="Kalinowski J."/>
            <person name="Luzhetskyy A."/>
        </authorList>
    </citation>
    <scope>NUCLEOTIDE SEQUENCE [LARGE SCALE GENOMIC DNA]</scope>
    <source>
        <strain evidence="4">DSM 43870</strain>
    </source>
</reference>
<dbReference type="InterPro" id="IPR057727">
    <property type="entry name" value="WCX_dom"/>
</dbReference>
<dbReference type="KEGG" id="kal:KALB_8303"/>
<dbReference type="InterPro" id="IPR036388">
    <property type="entry name" value="WH-like_DNA-bd_sf"/>
</dbReference>
<dbReference type="Pfam" id="PF13280">
    <property type="entry name" value="WYL"/>
    <property type="match status" value="1"/>
</dbReference>
<dbReference type="SUPFAM" id="SSF46785">
    <property type="entry name" value="Winged helix' DNA-binding domain"/>
    <property type="match status" value="1"/>
</dbReference>
<sequence length="321" mass="35169">MSRPTARVLALLEILQSGGTRTLAELSDRLGVNERTVRRYLDHLVDLDVPVRAVRGRYGGYRLAPGFRMPPLMLTGDEALAVLLGLVAGRRAGLVTTSAAAVESATGKVRRVLPKALGRRLDALLATADFTVRARPVVTAETEVLLTLAEAARHRQPVDLRYTAWGGRRSERTVHPYGIVAHSGRWYVTGADSASGEVRTFRLDRIESAAVRQGEFDVPSGFDPSAQVLSGLAQARYAHEVSVRVRCTAEHVGLRLPAGIATVAELPDGWVRVRLWAERLDWVAAAIAWLDRPFEIEHPQELREHVRALADRLRAAAGDHA</sequence>
<dbReference type="Proteomes" id="UP000019225">
    <property type="component" value="Chromosome"/>
</dbReference>
<protein>
    <recommendedName>
        <fullName evidence="3">HTH deoR-type domain-containing protein</fullName>
    </recommendedName>
</protein>
<gene>
    <name evidence="4" type="ORF">KALB_8303</name>
</gene>
<keyword evidence="2" id="KW-0804">Transcription</keyword>
<dbReference type="PANTHER" id="PTHR34580:SF3">
    <property type="entry name" value="PROTEIN PAFB"/>
    <property type="match status" value="1"/>
</dbReference>
<dbReference type="AlphaFoldDB" id="W5WU53"/>
<evidence type="ECO:0000256" key="2">
    <source>
        <dbReference type="ARBA" id="ARBA00023163"/>
    </source>
</evidence>
<proteinExistence type="predicted"/>
<accession>W5WU53</accession>
<keyword evidence="1" id="KW-0805">Transcription regulation</keyword>
<dbReference type="STRING" id="1449976.KALB_8303"/>
<dbReference type="PATRIC" id="fig|1449976.3.peg.8339"/>
<dbReference type="InterPro" id="IPR028349">
    <property type="entry name" value="PafC-like"/>
</dbReference>
<evidence type="ECO:0000313" key="4">
    <source>
        <dbReference type="EMBL" id="AHI01660.1"/>
    </source>
</evidence>
<dbReference type="InterPro" id="IPR026881">
    <property type="entry name" value="WYL_dom"/>
</dbReference>
<evidence type="ECO:0000313" key="5">
    <source>
        <dbReference type="Proteomes" id="UP000019225"/>
    </source>
</evidence>
<dbReference type="HOGENOM" id="CLU_041141_1_1_11"/>
<dbReference type="PROSITE" id="PS51000">
    <property type="entry name" value="HTH_DEOR_2"/>
    <property type="match status" value="1"/>
</dbReference>
<dbReference type="Pfam" id="PF08279">
    <property type="entry name" value="HTH_11"/>
    <property type="match status" value="1"/>
</dbReference>
<keyword evidence="5" id="KW-1185">Reference proteome</keyword>
<dbReference type="InterPro" id="IPR051534">
    <property type="entry name" value="CBASS_pafABC_assoc_protein"/>
</dbReference>
<dbReference type="Pfam" id="PF25583">
    <property type="entry name" value="WCX"/>
    <property type="match status" value="1"/>
</dbReference>
<dbReference type="PANTHER" id="PTHR34580">
    <property type="match status" value="1"/>
</dbReference>
<evidence type="ECO:0000256" key="1">
    <source>
        <dbReference type="ARBA" id="ARBA00023015"/>
    </source>
</evidence>
<dbReference type="GO" id="GO:0003700">
    <property type="term" value="F:DNA-binding transcription factor activity"/>
    <property type="evidence" value="ECO:0007669"/>
    <property type="project" value="InterPro"/>
</dbReference>
<dbReference type="Gene3D" id="1.10.10.10">
    <property type="entry name" value="Winged helix-like DNA-binding domain superfamily/Winged helix DNA-binding domain"/>
    <property type="match status" value="1"/>
</dbReference>
<dbReference type="InterPro" id="IPR013196">
    <property type="entry name" value="HTH_11"/>
</dbReference>
<dbReference type="eggNOG" id="COG2378">
    <property type="taxonomic scope" value="Bacteria"/>
</dbReference>
<dbReference type="InterPro" id="IPR036390">
    <property type="entry name" value="WH_DNA-bd_sf"/>
</dbReference>
<dbReference type="OrthoDB" id="3616433at2"/>
<name>W5WU53_9PSEU</name>
<feature type="domain" description="HTH deoR-type" evidence="3">
    <location>
        <begin position="4"/>
        <end position="63"/>
    </location>
</feature>
<dbReference type="RefSeq" id="WP_025361457.1">
    <property type="nucleotide sequence ID" value="NZ_CP007155.1"/>
</dbReference>
<dbReference type="PROSITE" id="PS52050">
    <property type="entry name" value="WYL"/>
    <property type="match status" value="1"/>
</dbReference>
<evidence type="ECO:0000259" key="3">
    <source>
        <dbReference type="PROSITE" id="PS51000"/>
    </source>
</evidence>
<dbReference type="PIRSF" id="PIRSF016838">
    <property type="entry name" value="PafC"/>
    <property type="match status" value="1"/>
</dbReference>